<evidence type="ECO:0000256" key="3">
    <source>
        <dbReference type="PROSITE-ProRule" id="PRU01091"/>
    </source>
</evidence>
<evidence type="ECO:0000313" key="6">
    <source>
        <dbReference type="Proteomes" id="UP000627838"/>
    </source>
</evidence>
<dbReference type="Gene3D" id="1.10.10.10">
    <property type="entry name" value="Winged helix-like DNA-binding domain superfamily/Winged helix DNA-binding domain"/>
    <property type="match status" value="1"/>
</dbReference>
<dbReference type="SUPFAM" id="SSF46894">
    <property type="entry name" value="C-terminal effector domain of the bipartite response regulators"/>
    <property type="match status" value="1"/>
</dbReference>
<dbReference type="SUPFAM" id="SSF48452">
    <property type="entry name" value="TPR-like"/>
    <property type="match status" value="3"/>
</dbReference>
<dbReference type="InterPro" id="IPR027417">
    <property type="entry name" value="P-loop_NTPase"/>
</dbReference>
<dbReference type="InterPro" id="IPR036388">
    <property type="entry name" value="WH-like_DNA-bd_sf"/>
</dbReference>
<dbReference type="Proteomes" id="UP000627838">
    <property type="component" value="Unassembled WGS sequence"/>
</dbReference>
<evidence type="ECO:0000259" key="4">
    <source>
        <dbReference type="PROSITE" id="PS51755"/>
    </source>
</evidence>
<dbReference type="SMART" id="SM00862">
    <property type="entry name" value="Trans_reg_C"/>
    <property type="match status" value="1"/>
</dbReference>
<keyword evidence="2 3" id="KW-0238">DNA-binding</keyword>
<dbReference type="Pfam" id="PF03704">
    <property type="entry name" value="BTAD"/>
    <property type="match status" value="1"/>
</dbReference>
<keyword evidence="6" id="KW-1185">Reference proteome</keyword>
<feature type="domain" description="OmpR/PhoB-type" evidence="4">
    <location>
        <begin position="1"/>
        <end position="96"/>
    </location>
</feature>
<dbReference type="InterPro" id="IPR016032">
    <property type="entry name" value="Sig_transdc_resp-reg_C-effctor"/>
</dbReference>
<dbReference type="SUPFAM" id="SSF52540">
    <property type="entry name" value="P-loop containing nucleoside triphosphate hydrolases"/>
    <property type="match status" value="1"/>
</dbReference>
<dbReference type="PRINTS" id="PR00364">
    <property type="entry name" value="DISEASERSIST"/>
</dbReference>
<dbReference type="InterPro" id="IPR011990">
    <property type="entry name" value="TPR-like_helical_dom_sf"/>
</dbReference>
<dbReference type="CDD" id="cd15831">
    <property type="entry name" value="BTAD"/>
    <property type="match status" value="1"/>
</dbReference>
<dbReference type="SMART" id="SM01043">
    <property type="entry name" value="BTAD"/>
    <property type="match status" value="1"/>
</dbReference>
<organism evidence="5 6">
    <name type="scientific">Actinomadura algeriensis</name>
    <dbReference type="NCBI Taxonomy" id="1679523"/>
    <lineage>
        <taxon>Bacteria</taxon>
        <taxon>Bacillati</taxon>
        <taxon>Actinomycetota</taxon>
        <taxon>Actinomycetes</taxon>
        <taxon>Streptosporangiales</taxon>
        <taxon>Thermomonosporaceae</taxon>
        <taxon>Actinomadura</taxon>
    </lineage>
</organism>
<dbReference type="RefSeq" id="WP_192759424.1">
    <property type="nucleotide sequence ID" value="NZ_JADBDZ010000001.1"/>
</dbReference>
<dbReference type="PROSITE" id="PS51755">
    <property type="entry name" value="OMPR_PHOB"/>
    <property type="match status" value="1"/>
</dbReference>
<evidence type="ECO:0000256" key="2">
    <source>
        <dbReference type="ARBA" id="ARBA00023125"/>
    </source>
</evidence>
<protein>
    <submittedName>
        <fullName evidence="5">ATPase/DNA-binding SARP family transcriptional activator</fullName>
    </submittedName>
</protein>
<dbReference type="Pfam" id="PF13401">
    <property type="entry name" value="AAA_22"/>
    <property type="match status" value="1"/>
</dbReference>
<evidence type="ECO:0000313" key="5">
    <source>
        <dbReference type="EMBL" id="MBE1532776.1"/>
    </source>
</evidence>
<gene>
    <name evidence="5" type="ORF">H4W34_002609</name>
</gene>
<dbReference type="InterPro" id="IPR001867">
    <property type="entry name" value="OmpR/PhoB-type_DNA-bd"/>
</dbReference>
<dbReference type="PANTHER" id="PTHR47691">
    <property type="entry name" value="REGULATOR-RELATED"/>
    <property type="match status" value="1"/>
</dbReference>
<proteinExistence type="inferred from homology"/>
<comment type="caution">
    <text evidence="5">The sequence shown here is derived from an EMBL/GenBank/DDBJ whole genome shotgun (WGS) entry which is preliminary data.</text>
</comment>
<reference evidence="5 6" key="1">
    <citation type="submission" date="2020-10" db="EMBL/GenBank/DDBJ databases">
        <title>Sequencing the genomes of 1000 actinobacteria strains.</title>
        <authorList>
            <person name="Klenk H.-P."/>
        </authorList>
    </citation>
    <scope>NUCLEOTIDE SEQUENCE [LARGE SCALE GENOMIC DNA]</scope>
    <source>
        <strain evidence="5 6">DSM 46744</strain>
    </source>
</reference>
<dbReference type="InterPro" id="IPR005158">
    <property type="entry name" value="BTAD"/>
</dbReference>
<sequence length="1034" mass="110007">MRFGVLGPLAVWAGDGTALRVPETKVRAVLAALLVEPGRTVSADRLVDALWGDRPPRNPAGTLQARVSQLRKVLDDAEPGARALIVTRPSGYALDAEPDAVDAGRFAALLVRARDTADPLARARLLGDALALWRGPAFADFADAAFVREAIVELEERRLVALEEHAETRLELGEHAALAAELAGAVARAPLRERLRAAHLRALHRAGRRGEALTGYHDLRERLAEELGVDPSPELSELYQEILEDRPAEPVRPRPAVRLPVPLDELIGRDAAVARARAALREHRLVTLTGAGGVGKTRLALETAGRAAADHPDGVWFVELAPERARTAADVAEPVARTLGLRDEPADPGAGIVDRLADALRGRRALLVLDNCEHVAESAAELAGRLLAGAPGLRILATSREPLGVPGERLQVVPPLDLPGARTSPDELRRSGAVRLFVARASAAAPGFALDAATAPWVASICRRLDGVPLALELAATRVRALGVRELAAALDDRFGVLGGARRGPERQRTLRATIDWSWGLLAQDERAALRRLAVHAGGCTADAAAEVSGADLDVLARLVDRSLVVRGADGRYRLLESIAAYGLERLREAGEEAGLRLRHARYLVELAERAAGGLRGPDQRRWLGRLDAEAAGLRAALGHAPPDLALRLVNALAWYWFLRGRFGEARGAFADVLSVAPDGPGRLEAETWLAAMTMASGESSDSDELRRAALERCKGADEFARAKAQWLLSRVHWAYGDLQAGHQRVNEALAVFRARADRWYTASALATRAMLAIGRGDVAAMRADAAESLEIFDALGDPWGRLESTDVLAQHAEITGDYAAATGLLRAGLRLAEDLGMWPEASFRLAGLGRIALLTGDLGEAHDLHDRALCTATRHAAKSAEEFAEVGLGLVARARGEPAAAEAHLRAPLGWLRAIGGTAGIAFVHAQLGFLAEERGDADAALALHTEGLAAARATGDPRAIALALEGLAGARSLAGLHDEAVRLLREAAGLRASSGAPLPPGERREVDRISGRIMDALGVSPFDGYIPERTLP</sequence>
<dbReference type="Gene3D" id="1.25.40.10">
    <property type="entry name" value="Tetratricopeptide repeat domain"/>
    <property type="match status" value="2"/>
</dbReference>
<dbReference type="EMBL" id="JADBDZ010000001">
    <property type="protein sequence ID" value="MBE1532776.1"/>
    <property type="molecule type" value="Genomic_DNA"/>
</dbReference>
<dbReference type="InterPro" id="IPR049945">
    <property type="entry name" value="AAA_22"/>
</dbReference>
<name>A0ABR9JQE5_9ACTN</name>
<accession>A0ABR9JQE5</accession>
<dbReference type="Pfam" id="PF00486">
    <property type="entry name" value="Trans_reg_C"/>
    <property type="match status" value="1"/>
</dbReference>
<feature type="DNA-binding region" description="OmpR/PhoB-type" evidence="3">
    <location>
        <begin position="1"/>
        <end position="96"/>
    </location>
</feature>
<dbReference type="Gene3D" id="3.40.50.300">
    <property type="entry name" value="P-loop containing nucleotide triphosphate hydrolases"/>
    <property type="match status" value="1"/>
</dbReference>
<evidence type="ECO:0000256" key="1">
    <source>
        <dbReference type="ARBA" id="ARBA00005820"/>
    </source>
</evidence>
<dbReference type="PANTHER" id="PTHR47691:SF3">
    <property type="entry name" value="HTH-TYPE TRANSCRIPTIONAL REGULATOR RV0890C-RELATED"/>
    <property type="match status" value="1"/>
</dbReference>
<comment type="similarity">
    <text evidence="1">Belongs to the AfsR/DnrI/RedD regulatory family.</text>
</comment>